<dbReference type="PROSITE" id="PS51257">
    <property type="entry name" value="PROKAR_LIPOPROTEIN"/>
    <property type="match status" value="1"/>
</dbReference>
<dbReference type="EMBL" id="JAHCMY010000001">
    <property type="protein sequence ID" value="MBS9523097.1"/>
    <property type="molecule type" value="Genomic_DNA"/>
</dbReference>
<gene>
    <name evidence="2" type="ORF">KI659_03615</name>
</gene>
<reference evidence="2 3" key="1">
    <citation type="submission" date="2021-05" db="EMBL/GenBank/DDBJ databases">
        <authorList>
            <person name="Zhang Z.D."/>
            <person name="Osman G."/>
        </authorList>
    </citation>
    <scope>NUCLEOTIDE SEQUENCE [LARGE SCALE GENOMIC DNA]</scope>
    <source>
        <strain evidence="2 3">KCTC 32217</strain>
    </source>
</reference>
<feature type="chain" id="PRO_5042986504" description="DUF1735 domain-containing protein" evidence="1">
    <location>
        <begin position="20"/>
        <end position="326"/>
    </location>
</feature>
<accession>A0AAP2CFM9</accession>
<keyword evidence="1" id="KW-0732">Signal</keyword>
<dbReference type="AlphaFoldDB" id="A0AAP2CFM9"/>
<keyword evidence="3" id="KW-1185">Reference proteome</keyword>
<comment type="caution">
    <text evidence="2">The sequence shown here is derived from an EMBL/GenBank/DDBJ whole genome shotgun (WGS) entry which is preliminary data.</text>
</comment>
<protein>
    <recommendedName>
        <fullName evidence="4">DUF1735 domain-containing protein</fullName>
    </recommendedName>
</protein>
<evidence type="ECO:0000313" key="3">
    <source>
        <dbReference type="Proteomes" id="UP001319104"/>
    </source>
</evidence>
<dbReference type="RefSeq" id="WP_213943961.1">
    <property type="nucleotide sequence ID" value="NZ_JAHBGI010000003.1"/>
</dbReference>
<evidence type="ECO:0000313" key="2">
    <source>
        <dbReference type="EMBL" id="MBS9523097.1"/>
    </source>
</evidence>
<feature type="signal peptide" evidence="1">
    <location>
        <begin position="1"/>
        <end position="19"/>
    </location>
</feature>
<dbReference type="Proteomes" id="UP001319104">
    <property type="component" value="Unassembled WGS sequence"/>
</dbReference>
<evidence type="ECO:0000256" key="1">
    <source>
        <dbReference type="SAM" id="SignalP"/>
    </source>
</evidence>
<evidence type="ECO:0008006" key="4">
    <source>
        <dbReference type="Google" id="ProtNLM"/>
    </source>
</evidence>
<proteinExistence type="predicted"/>
<sequence length="326" mass="34954">MKKILYTKGLLLALIGVMASCVDFVDPNIPYKDFDTGAYLRTIERSSITFSYDDINDVFDAANSSFSLILEAVDAQNGGTVESVEIRARHRRLIPGVGLEYRPVLEQEDPIVRTLSQADFAPADGTRFLRTNFTIPADEVLSALGMTAADVNRGDVFEMRLVLVDNQGRRFSNNNRSSDVAGGFFYDSPFQYNVNVVCPSDLGGTFAFTTTNAVPAAAGCAPSVSGEVTITPVAGIPGQYSVSDVSFGVFACAYGDTPPGGSVRLSDSCGSLSFTGTDKYGDAYDIVFVSNDGTNLTFNWTNTWGDGGTTTLTGPEGFWPANLRTD</sequence>
<organism evidence="2 3">
    <name type="scientific">Litoribacter ruber</name>
    <dbReference type="NCBI Taxonomy" id="702568"/>
    <lineage>
        <taxon>Bacteria</taxon>
        <taxon>Pseudomonadati</taxon>
        <taxon>Bacteroidota</taxon>
        <taxon>Cytophagia</taxon>
        <taxon>Cytophagales</taxon>
        <taxon>Cyclobacteriaceae</taxon>
        <taxon>Litoribacter</taxon>
    </lineage>
</organism>
<name>A0AAP2CFM9_9BACT</name>